<feature type="domain" description="Disease resistance N-terminal" evidence="5">
    <location>
        <begin position="14"/>
        <end position="98"/>
    </location>
</feature>
<evidence type="ECO:0000256" key="2">
    <source>
        <dbReference type="ARBA" id="ARBA00022741"/>
    </source>
</evidence>
<dbReference type="SUPFAM" id="SSF52540">
    <property type="entry name" value="P-loop containing nucleoside triphosphate hydrolases"/>
    <property type="match status" value="1"/>
</dbReference>
<dbReference type="InterPro" id="IPR041118">
    <property type="entry name" value="Rx_N"/>
</dbReference>
<protein>
    <submittedName>
        <fullName evidence="8">Disease resistance protein RPP8</fullName>
    </submittedName>
</protein>
<dbReference type="STRING" id="981085.W9SAC8"/>
<evidence type="ECO:0000259" key="5">
    <source>
        <dbReference type="Pfam" id="PF18052"/>
    </source>
</evidence>
<dbReference type="GO" id="GO:0098542">
    <property type="term" value="P:defense response to other organism"/>
    <property type="evidence" value="ECO:0007669"/>
    <property type="project" value="TreeGrafter"/>
</dbReference>
<feature type="domain" description="Disease resistance protein winged helix" evidence="6">
    <location>
        <begin position="449"/>
        <end position="522"/>
    </location>
</feature>
<dbReference type="GO" id="GO:0043531">
    <property type="term" value="F:ADP binding"/>
    <property type="evidence" value="ECO:0007669"/>
    <property type="project" value="InterPro"/>
</dbReference>
<evidence type="ECO:0000259" key="6">
    <source>
        <dbReference type="Pfam" id="PF23559"/>
    </source>
</evidence>
<organism evidence="8 9">
    <name type="scientific">Morus notabilis</name>
    <dbReference type="NCBI Taxonomy" id="981085"/>
    <lineage>
        <taxon>Eukaryota</taxon>
        <taxon>Viridiplantae</taxon>
        <taxon>Streptophyta</taxon>
        <taxon>Embryophyta</taxon>
        <taxon>Tracheophyta</taxon>
        <taxon>Spermatophyta</taxon>
        <taxon>Magnoliopsida</taxon>
        <taxon>eudicotyledons</taxon>
        <taxon>Gunneridae</taxon>
        <taxon>Pentapetalae</taxon>
        <taxon>rosids</taxon>
        <taxon>fabids</taxon>
        <taxon>Rosales</taxon>
        <taxon>Moraceae</taxon>
        <taxon>Moreae</taxon>
        <taxon>Morus</taxon>
    </lineage>
</organism>
<dbReference type="Gene3D" id="1.10.8.430">
    <property type="entry name" value="Helical domain of apoptotic protease-activating factors"/>
    <property type="match status" value="1"/>
</dbReference>
<feature type="domain" description="Disease resistance R13L4/SHOC-2-like LRR" evidence="7">
    <location>
        <begin position="582"/>
        <end position="912"/>
    </location>
</feature>
<evidence type="ECO:0000256" key="3">
    <source>
        <dbReference type="ARBA" id="ARBA00022821"/>
    </source>
</evidence>
<dbReference type="OrthoDB" id="1144530at2759"/>
<dbReference type="InterPro" id="IPR027417">
    <property type="entry name" value="P-loop_NTPase"/>
</dbReference>
<evidence type="ECO:0000256" key="1">
    <source>
        <dbReference type="ARBA" id="ARBA00022737"/>
    </source>
</evidence>
<sequence length="955" mass="109820">MAEMLVLSALTEAVISQAIERISYLLIYEAASLASVKDDVETLRIELRRMQSFLRSFDSRHAESADDSVRNWVSELRNIACEIEDVIEIFIVKAEASIVKGGSHLRKLRKQIDSIETRIKSIFESRSNYGIRFDSRDLATGGAGLSTVELRRSYPDDEEEENDEVTGLDTTVLKTRLLEEKDHLCAIPIVGMGGLGKTTLAKKVYNDCDVKQHFECCAWVLISQEYVARDVFSEILIQIGYSSQSHYTSVTEEILEARKKERELLKTVEEGELIGLIKNKLRGKRYVVVLDDIWRVDDWDSIKKIFPKGKEGSKVVFTTRMKELASYADPHGSPIEPPLLNLEESWELLYRKAFPSDVFGERGCPPEFERMGKEMVKKCGGLPLAIVVLGGLLRMKNSEDEWKKVEKDVNAHLNRYRYGQQYGVEEMLALSYHDLPYYLKPCFLYLGSFPEDMEIPRRKLIQLWIAEGLVTEPIATRGQTMEEIAEQYLRELIDRCMVQVGNRDYTGVGIKTCRVHHVVRDFCVSKAREDDFSEVIRQHEINHMMETSTSCFSIQQLTLTTRTRRIAIHPGCNLNPTRMHPHLRSLLCFDAISSSSLVQYIKSKNVRLLRVLEFGFNRSTMVSKCTVPTEIGQLIHLRYLGIRDAGKVKLPSSIENLRNLGTLNLRENAEVVLPLEILRLKRLKHLLLPFRTSFPHGFTWATYLLSDPRQIQTLKYIRFGQFLLRNKMLRCELTNLRNLGVHFKSNEEIRLFLLSPNLELRMLQSLHMSIPSNEGFSSLQPLCQCVILSKLFLDGKISKTHDLEFLPTSLTKLILCDSGLKEDPMPILEKLPNLRFLGLHNAYVGSEIVCGAEGFQRLETLQLFSLEEVTRWEVGEYAMPNLKRLHIKHMLELAMIPEGLKNITSLRELKISDMRRSFEDRLRVKDGIEGVDFYKVRHVSSISFSWTLPSKYQYF</sequence>
<gene>
    <name evidence="8" type="ORF">L484_017010</name>
</gene>
<dbReference type="Pfam" id="PF23559">
    <property type="entry name" value="WHD_DRP"/>
    <property type="match status" value="1"/>
</dbReference>
<dbReference type="AlphaFoldDB" id="W9SAC8"/>
<dbReference type="InterPro" id="IPR055414">
    <property type="entry name" value="LRR_R13L4/SHOC2-like"/>
</dbReference>
<dbReference type="FunFam" id="1.10.10.10:FF:000322">
    <property type="entry name" value="Probable disease resistance protein At1g63360"/>
    <property type="match status" value="1"/>
</dbReference>
<evidence type="ECO:0000313" key="9">
    <source>
        <dbReference type="Proteomes" id="UP000030645"/>
    </source>
</evidence>
<dbReference type="Pfam" id="PF00931">
    <property type="entry name" value="NB-ARC"/>
    <property type="match status" value="1"/>
</dbReference>
<proteinExistence type="predicted"/>
<dbReference type="InterPro" id="IPR042197">
    <property type="entry name" value="Apaf_helical"/>
</dbReference>
<dbReference type="Gene3D" id="1.10.10.10">
    <property type="entry name" value="Winged helix-like DNA-binding domain superfamily/Winged helix DNA-binding domain"/>
    <property type="match status" value="1"/>
</dbReference>
<dbReference type="InterPro" id="IPR044974">
    <property type="entry name" value="Disease_R_plants"/>
</dbReference>
<dbReference type="eggNOG" id="KOG4658">
    <property type="taxonomic scope" value="Eukaryota"/>
</dbReference>
<dbReference type="Pfam" id="PF23598">
    <property type="entry name" value="LRR_14"/>
    <property type="match status" value="1"/>
</dbReference>
<dbReference type="InterPro" id="IPR058922">
    <property type="entry name" value="WHD_DRP"/>
</dbReference>
<keyword evidence="1" id="KW-0677">Repeat</keyword>
<dbReference type="Gene3D" id="3.80.10.10">
    <property type="entry name" value="Ribonuclease Inhibitor"/>
    <property type="match status" value="1"/>
</dbReference>
<dbReference type="EMBL" id="KE345237">
    <property type="protein sequence ID" value="EXB96162.1"/>
    <property type="molecule type" value="Genomic_DNA"/>
</dbReference>
<dbReference type="KEGG" id="mnt:21400033"/>
<dbReference type="PANTHER" id="PTHR23155:SF1185">
    <property type="entry name" value="DISEASE RESISTANCE RPP8-LIKE PROTEIN 3-RELATED"/>
    <property type="match status" value="1"/>
</dbReference>
<reference evidence="9" key="1">
    <citation type="submission" date="2013-01" db="EMBL/GenBank/DDBJ databases">
        <title>Draft Genome Sequence of a Mulberry Tree, Morus notabilis C.K. Schneid.</title>
        <authorList>
            <person name="He N."/>
            <person name="Zhao S."/>
        </authorList>
    </citation>
    <scope>NUCLEOTIDE SEQUENCE</scope>
</reference>
<evidence type="ECO:0000313" key="8">
    <source>
        <dbReference type="EMBL" id="EXB96162.1"/>
    </source>
</evidence>
<keyword evidence="9" id="KW-1185">Reference proteome</keyword>
<keyword evidence="2" id="KW-0547">Nucleotide-binding</keyword>
<feature type="domain" description="NB-ARC" evidence="4">
    <location>
        <begin position="173"/>
        <end position="356"/>
    </location>
</feature>
<dbReference type="CDD" id="cd14798">
    <property type="entry name" value="RX-CC_like"/>
    <property type="match status" value="1"/>
</dbReference>
<keyword evidence="3" id="KW-0611">Plant defense</keyword>
<dbReference type="InterPro" id="IPR002182">
    <property type="entry name" value="NB-ARC"/>
</dbReference>
<dbReference type="PANTHER" id="PTHR23155">
    <property type="entry name" value="DISEASE RESISTANCE PROTEIN RP"/>
    <property type="match status" value="1"/>
</dbReference>
<dbReference type="SUPFAM" id="SSF52058">
    <property type="entry name" value="L domain-like"/>
    <property type="match status" value="1"/>
</dbReference>
<dbReference type="InterPro" id="IPR032675">
    <property type="entry name" value="LRR_dom_sf"/>
</dbReference>
<evidence type="ECO:0000259" key="7">
    <source>
        <dbReference type="Pfam" id="PF23598"/>
    </source>
</evidence>
<accession>W9SAC8</accession>
<dbReference type="PRINTS" id="PR00364">
    <property type="entry name" value="DISEASERSIST"/>
</dbReference>
<dbReference type="Proteomes" id="UP000030645">
    <property type="component" value="Unassembled WGS sequence"/>
</dbReference>
<dbReference type="Gene3D" id="1.20.5.4130">
    <property type="match status" value="1"/>
</dbReference>
<dbReference type="FunFam" id="3.40.50.300:FF:001091">
    <property type="entry name" value="Probable disease resistance protein At1g61300"/>
    <property type="match status" value="1"/>
</dbReference>
<dbReference type="Pfam" id="PF18052">
    <property type="entry name" value="Rx_N"/>
    <property type="match status" value="1"/>
</dbReference>
<evidence type="ECO:0000259" key="4">
    <source>
        <dbReference type="Pfam" id="PF00931"/>
    </source>
</evidence>
<dbReference type="InterPro" id="IPR038005">
    <property type="entry name" value="RX-like_CC"/>
</dbReference>
<dbReference type="Gene3D" id="3.40.50.300">
    <property type="entry name" value="P-loop containing nucleotide triphosphate hydrolases"/>
    <property type="match status" value="1"/>
</dbReference>
<name>W9SAC8_9ROSA</name>
<dbReference type="InterPro" id="IPR036388">
    <property type="entry name" value="WH-like_DNA-bd_sf"/>
</dbReference>